<sequence>MLFAIVCTDKPGHGEVRQATRQAHLDYAASFGPRIRVGGPMLGPDGQTMVGSLLLLEAETIDEARAFTENDPYAKAGLFESVVVRPFKQVMGSL</sequence>
<dbReference type="RefSeq" id="WP_092617967.1">
    <property type="nucleotide sequence ID" value="NZ_FNCV01000004.1"/>
</dbReference>
<dbReference type="InterPro" id="IPR051807">
    <property type="entry name" value="Sec-metab_biosynth-assoc"/>
</dbReference>
<dbReference type="Gene3D" id="3.30.70.1060">
    <property type="entry name" value="Dimeric alpha+beta barrel"/>
    <property type="match status" value="1"/>
</dbReference>
<keyword evidence="4" id="KW-1185">Reference proteome</keyword>
<dbReference type="STRING" id="83401.SAMN05421742_104180"/>
<gene>
    <name evidence="3" type="ORF">SAMN05421742_104180</name>
</gene>
<evidence type="ECO:0000256" key="1">
    <source>
        <dbReference type="ARBA" id="ARBA00007689"/>
    </source>
</evidence>
<dbReference type="PANTHER" id="PTHR33606">
    <property type="entry name" value="PROTEIN YCII"/>
    <property type="match status" value="1"/>
</dbReference>
<name>A0A1G7ZPS8_9PROT</name>
<dbReference type="InterPro" id="IPR011008">
    <property type="entry name" value="Dimeric_a/b-barrel"/>
</dbReference>
<dbReference type="PANTHER" id="PTHR33606:SF3">
    <property type="entry name" value="PROTEIN YCII"/>
    <property type="match status" value="1"/>
</dbReference>
<dbReference type="SUPFAM" id="SSF54909">
    <property type="entry name" value="Dimeric alpha+beta barrel"/>
    <property type="match status" value="1"/>
</dbReference>
<feature type="domain" description="YCII-related" evidence="2">
    <location>
        <begin position="1"/>
        <end position="88"/>
    </location>
</feature>
<dbReference type="InterPro" id="IPR005545">
    <property type="entry name" value="YCII"/>
</dbReference>
<dbReference type="OrthoDB" id="2293521at2"/>
<accession>A0A1G7ZPS8</accession>
<protein>
    <recommendedName>
        <fullName evidence="2">YCII-related domain-containing protein</fullName>
    </recommendedName>
</protein>
<evidence type="ECO:0000259" key="2">
    <source>
        <dbReference type="Pfam" id="PF03795"/>
    </source>
</evidence>
<comment type="similarity">
    <text evidence="1">Belongs to the YciI family.</text>
</comment>
<dbReference type="EMBL" id="FNCV01000004">
    <property type="protein sequence ID" value="SDH10772.1"/>
    <property type="molecule type" value="Genomic_DNA"/>
</dbReference>
<dbReference type="Pfam" id="PF03795">
    <property type="entry name" value="YCII"/>
    <property type="match status" value="1"/>
</dbReference>
<organism evidence="3 4">
    <name type="scientific">Roseospirillum parvum</name>
    <dbReference type="NCBI Taxonomy" id="83401"/>
    <lineage>
        <taxon>Bacteria</taxon>
        <taxon>Pseudomonadati</taxon>
        <taxon>Pseudomonadota</taxon>
        <taxon>Alphaproteobacteria</taxon>
        <taxon>Rhodospirillales</taxon>
        <taxon>Rhodospirillaceae</taxon>
        <taxon>Roseospirillum</taxon>
    </lineage>
</organism>
<dbReference type="AlphaFoldDB" id="A0A1G7ZPS8"/>
<evidence type="ECO:0000313" key="3">
    <source>
        <dbReference type="EMBL" id="SDH10772.1"/>
    </source>
</evidence>
<reference evidence="4" key="1">
    <citation type="submission" date="2016-10" db="EMBL/GenBank/DDBJ databases">
        <authorList>
            <person name="Varghese N."/>
            <person name="Submissions S."/>
        </authorList>
    </citation>
    <scope>NUCLEOTIDE SEQUENCE [LARGE SCALE GENOMIC DNA]</scope>
    <source>
        <strain evidence="4">930I</strain>
    </source>
</reference>
<proteinExistence type="inferred from homology"/>
<dbReference type="Proteomes" id="UP000217076">
    <property type="component" value="Unassembled WGS sequence"/>
</dbReference>
<evidence type="ECO:0000313" key="4">
    <source>
        <dbReference type="Proteomes" id="UP000217076"/>
    </source>
</evidence>